<keyword evidence="2" id="KW-0812">Transmembrane</keyword>
<name>A0A419RR09_9SPHN</name>
<dbReference type="AlphaFoldDB" id="A0A419RR09"/>
<protein>
    <submittedName>
        <fullName evidence="7">TonB family protein</fullName>
    </submittedName>
</protein>
<accession>A0A419RR09</accession>
<evidence type="ECO:0000313" key="8">
    <source>
        <dbReference type="Proteomes" id="UP000285232"/>
    </source>
</evidence>
<comment type="subcellular location">
    <subcellularLocation>
        <location evidence="1">Membrane</location>
        <topology evidence="1">Single-pass membrane protein</topology>
    </subcellularLocation>
</comment>
<keyword evidence="3" id="KW-1133">Transmembrane helix</keyword>
<dbReference type="Gene3D" id="3.30.1150.10">
    <property type="match status" value="1"/>
</dbReference>
<comment type="caution">
    <text evidence="7">The sequence shown here is derived from an EMBL/GenBank/DDBJ whole genome shotgun (WGS) entry which is preliminary data.</text>
</comment>
<feature type="region of interest" description="Disordered" evidence="5">
    <location>
        <begin position="52"/>
        <end position="97"/>
    </location>
</feature>
<dbReference type="Pfam" id="PF03544">
    <property type="entry name" value="TonB_C"/>
    <property type="match status" value="1"/>
</dbReference>
<gene>
    <name evidence="7" type="ORF">D6201_01500</name>
</gene>
<dbReference type="EMBL" id="RAHX01000001">
    <property type="protein sequence ID" value="RJY08207.1"/>
    <property type="molecule type" value="Genomic_DNA"/>
</dbReference>
<keyword evidence="4" id="KW-0472">Membrane</keyword>
<dbReference type="GO" id="GO:0016020">
    <property type="term" value="C:membrane"/>
    <property type="evidence" value="ECO:0007669"/>
    <property type="project" value="UniProtKB-SubCell"/>
</dbReference>
<dbReference type="OrthoDB" id="7585155at2"/>
<feature type="compositionally biased region" description="Pro residues" evidence="5">
    <location>
        <begin position="56"/>
        <end position="72"/>
    </location>
</feature>
<feature type="domain" description="TonB C-terminal" evidence="6">
    <location>
        <begin position="150"/>
        <end position="226"/>
    </location>
</feature>
<evidence type="ECO:0000256" key="1">
    <source>
        <dbReference type="ARBA" id="ARBA00004167"/>
    </source>
</evidence>
<organism evidence="7 8">
    <name type="scientific">Aurantiacibacter aquimixticola</name>
    <dbReference type="NCBI Taxonomy" id="1958945"/>
    <lineage>
        <taxon>Bacteria</taxon>
        <taxon>Pseudomonadati</taxon>
        <taxon>Pseudomonadota</taxon>
        <taxon>Alphaproteobacteria</taxon>
        <taxon>Sphingomonadales</taxon>
        <taxon>Erythrobacteraceae</taxon>
        <taxon>Aurantiacibacter</taxon>
    </lineage>
</organism>
<dbReference type="InterPro" id="IPR006260">
    <property type="entry name" value="TonB/TolA_C"/>
</dbReference>
<reference evidence="7 8" key="1">
    <citation type="journal article" date="2017" name="Int. J. Syst. Evol. Microbiol.">
        <title>Erythrobacter aquimixticola sp. nov., isolated from the junction between the ocean and a freshwater spring.</title>
        <authorList>
            <person name="Park S."/>
            <person name="Jung Y.T."/>
            <person name="Choi S.J."/>
            <person name="Yoon J.H."/>
        </authorList>
    </citation>
    <scope>NUCLEOTIDE SEQUENCE [LARGE SCALE GENOMIC DNA]</scope>
    <source>
        <strain evidence="7 8">JSSK-14</strain>
    </source>
</reference>
<dbReference type="InterPro" id="IPR037682">
    <property type="entry name" value="TonB_C"/>
</dbReference>
<evidence type="ECO:0000256" key="3">
    <source>
        <dbReference type="ARBA" id="ARBA00022989"/>
    </source>
</evidence>
<keyword evidence="8" id="KW-1185">Reference proteome</keyword>
<sequence>MSYANATPDAGDRAKAAVSVIAIHALLGAGLVTGLAVTGVIAPPTPEFTGTVVVEPLPPLPEETPETPPETSQPPSTVTAPKPPIIFDKPTNIPVEPIRDLPTETVRVPVPKPIPTAEPGPVITPSPAPSFTPVGAVPRNGPAGWITNDDYSNSDLRREREGTARYRLVIGSNGRVNSCEITQSTGHSSLDRATCRLIQSRARFDAATDSSGAQVVGTYNGSVRWQIPE</sequence>
<dbReference type="SUPFAM" id="SSF74653">
    <property type="entry name" value="TolA/TonB C-terminal domain"/>
    <property type="match status" value="1"/>
</dbReference>
<evidence type="ECO:0000256" key="5">
    <source>
        <dbReference type="SAM" id="MobiDB-lite"/>
    </source>
</evidence>
<dbReference type="RefSeq" id="WP_120047096.1">
    <property type="nucleotide sequence ID" value="NZ_RAHX01000001.1"/>
</dbReference>
<dbReference type="NCBIfam" id="TIGR01352">
    <property type="entry name" value="tonB_Cterm"/>
    <property type="match status" value="1"/>
</dbReference>
<evidence type="ECO:0000313" key="7">
    <source>
        <dbReference type="EMBL" id="RJY08207.1"/>
    </source>
</evidence>
<evidence type="ECO:0000259" key="6">
    <source>
        <dbReference type="Pfam" id="PF03544"/>
    </source>
</evidence>
<evidence type="ECO:0000256" key="2">
    <source>
        <dbReference type="ARBA" id="ARBA00022692"/>
    </source>
</evidence>
<dbReference type="Proteomes" id="UP000285232">
    <property type="component" value="Unassembled WGS sequence"/>
</dbReference>
<evidence type="ECO:0000256" key="4">
    <source>
        <dbReference type="ARBA" id="ARBA00023136"/>
    </source>
</evidence>
<proteinExistence type="predicted"/>
<dbReference type="GO" id="GO:0055085">
    <property type="term" value="P:transmembrane transport"/>
    <property type="evidence" value="ECO:0007669"/>
    <property type="project" value="InterPro"/>
</dbReference>